<dbReference type="Proteomes" id="UP000807469">
    <property type="component" value="Unassembled WGS sequence"/>
</dbReference>
<evidence type="ECO:0000313" key="2">
    <source>
        <dbReference type="EMBL" id="KAF9474344.1"/>
    </source>
</evidence>
<feature type="non-terminal residue" evidence="2">
    <location>
        <position position="129"/>
    </location>
</feature>
<reference evidence="2" key="1">
    <citation type="submission" date="2020-11" db="EMBL/GenBank/DDBJ databases">
        <authorList>
            <consortium name="DOE Joint Genome Institute"/>
            <person name="Ahrendt S."/>
            <person name="Riley R."/>
            <person name="Andreopoulos W."/>
            <person name="Labutti K."/>
            <person name="Pangilinan J."/>
            <person name="Ruiz-Duenas F.J."/>
            <person name="Barrasa J.M."/>
            <person name="Sanchez-Garcia M."/>
            <person name="Camarero S."/>
            <person name="Miyauchi S."/>
            <person name="Serrano A."/>
            <person name="Linde D."/>
            <person name="Babiker R."/>
            <person name="Drula E."/>
            <person name="Ayuso-Fernandez I."/>
            <person name="Pacheco R."/>
            <person name="Padilla G."/>
            <person name="Ferreira P."/>
            <person name="Barriuso J."/>
            <person name="Kellner H."/>
            <person name="Castanera R."/>
            <person name="Alfaro M."/>
            <person name="Ramirez L."/>
            <person name="Pisabarro A.G."/>
            <person name="Kuo A."/>
            <person name="Tritt A."/>
            <person name="Lipzen A."/>
            <person name="He G."/>
            <person name="Yan M."/>
            <person name="Ng V."/>
            <person name="Cullen D."/>
            <person name="Martin F."/>
            <person name="Rosso M.-N."/>
            <person name="Henrissat B."/>
            <person name="Hibbett D."/>
            <person name="Martinez A.T."/>
            <person name="Grigoriev I.V."/>
        </authorList>
    </citation>
    <scope>NUCLEOTIDE SEQUENCE</scope>
    <source>
        <strain evidence="2">CIRM-BRFM 674</strain>
    </source>
</reference>
<gene>
    <name evidence="2" type="ORF">BDN70DRAFT_899045</name>
</gene>
<sequence>MPLLRGLESTWARGAKVSPKTEDHVFSSSDYVVDFSASAFIKAPPCREQTRTRVESFKGLVDDVVEGRVAQDQFVQRLEDLGASEVEAKDYVQLLEQRLVQQHKGVSAGQSSSAENQVDNAGERERTPE</sequence>
<organism evidence="2 3">
    <name type="scientific">Pholiota conissans</name>
    <dbReference type="NCBI Taxonomy" id="109636"/>
    <lineage>
        <taxon>Eukaryota</taxon>
        <taxon>Fungi</taxon>
        <taxon>Dikarya</taxon>
        <taxon>Basidiomycota</taxon>
        <taxon>Agaricomycotina</taxon>
        <taxon>Agaricomycetes</taxon>
        <taxon>Agaricomycetidae</taxon>
        <taxon>Agaricales</taxon>
        <taxon>Agaricineae</taxon>
        <taxon>Strophariaceae</taxon>
        <taxon>Pholiota</taxon>
    </lineage>
</organism>
<feature type="compositionally biased region" description="Polar residues" evidence="1">
    <location>
        <begin position="108"/>
        <end position="119"/>
    </location>
</feature>
<keyword evidence="3" id="KW-1185">Reference proteome</keyword>
<dbReference type="EMBL" id="MU155384">
    <property type="protein sequence ID" value="KAF9474344.1"/>
    <property type="molecule type" value="Genomic_DNA"/>
</dbReference>
<proteinExistence type="predicted"/>
<evidence type="ECO:0000313" key="3">
    <source>
        <dbReference type="Proteomes" id="UP000807469"/>
    </source>
</evidence>
<name>A0A9P5YTJ5_9AGAR</name>
<comment type="caution">
    <text evidence="2">The sequence shown here is derived from an EMBL/GenBank/DDBJ whole genome shotgun (WGS) entry which is preliminary data.</text>
</comment>
<feature type="region of interest" description="Disordered" evidence="1">
    <location>
        <begin position="104"/>
        <end position="129"/>
    </location>
</feature>
<accession>A0A9P5YTJ5</accession>
<protein>
    <submittedName>
        <fullName evidence="2">Uncharacterized protein</fullName>
    </submittedName>
</protein>
<evidence type="ECO:0000256" key="1">
    <source>
        <dbReference type="SAM" id="MobiDB-lite"/>
    </source>
</evidence>
<dbReference type="AlphaFoldDB" id="A0A9P5YTJ5"/>